<feature type="compositionally biased region" description="Basic and acidic residues" evidence="2">
    <location>
        <begin position="829"/>
        <end position="841"/>
    </location>
</feature>
<dbReference type="PANTHER" id="PTHR46108:SF4">
    <property type="entry name" value="BLUE CHEESE"/>
    <property type="match status" value="1"/>
</dbReference>
<feature type="compositionally biased region" description="Basic and acidic residues" evidence="2">
    <location>
        <begin position="101"/>
        <end position="113"/>
    </location>
</feature>
<protein>
    <submittedName>
        <fullName evidence="3">Beach domain-containing protein</fullName>
    </submittedName>
</protein>
<evidence type="ECO:0000256" key="1">
    <source>
        <dbReference type="ARBA" id="ARBA00022574"/>
    </source>
</evidence>
<evidence type="ECO:0000313" key="4">
    <source>
        <dbReference type="Proteomes" id="UP001150062"/>
    </source>
</evidence>
<proteinExistence type="predicted"/>
<accession>A0ABQ8YYW2</accession>
<organism evidence="3 4">
    <name type="scientific">Anaeramoeba flamelloides</name>
    <dbReference type="NCBI Taxonomy" id="1746091"/>
    <lineage>
        <taxon>Eukaryota</taxon>
        <taxon>Metamonada</taxon>
        <taxon>Anaeramoebidae</taxon>
        <taxon>Anaeramoeba</taxon>
    </lineage>
</organism>
<reference evidence="3" key="1">
    <citation type="submission" date="2022-08" db="EMBL/GenBank/DDBJ databases">
        <title>Novel sulfate-reducing endosymbionts in the free-living metamonad Anaeramoeba.</title>
        <authorList>
            <person name="Jerlstrom-Hultqvist J."/>
            <person name="Cepicka I."/>
            <person name="Gallot-Lavallee L."/>
            <person name="Salas-Leiva D."/>
            <person name="Curtis B.A."/>
            <person name="Zahonova K."/>
            <person name="Pipaliya S."/>
            <person name="Dacks J."/>
            <person name="Roger A.J."/>
        </authorList>
    </citation>
    <scope>NUCLEOTIDE SEQUENCE</scope>
    <source>
        <strain evidence="3">Schooner1</strain>
    </source>
</reference>
<feature type="region of interest" description="Disordered" evidence="2">
    <location>
        <begin position="811"/>
        <end position="846"/>
    </location>
</feature>
<dbReference type="SUPFAM" id="SSF49899">
    <property type="entry name" value="Concanavalin A-like lectins/glucanases"/>
    <property type="match status" value="1"/>
</dbReference>
<dbReference type="InterPro" id="IPR051944">
    <property type="entry name" value="BEACH_domain_protein"/>
</dbReference>
<keyword evidence="1" id="KW-0853">WD repeat</keyword>
<evidence type="ECO:0000256" key="2">
    <source>
        <dbReference type="SAM" id="MobiDB-lite"/>
    </source>
</evidence>
<feature type="compositionally biased region" description="Acidic residues" evidence="2">
    <location>
        <begin position="817"/>
        <end position="828"/>
    </location>
</feature>
<feature type="compositionally biased region" description="Low complexity" evidence="2">
    <location>
        <begin position="130"/>
        <end position="139"/>
    </location>
</feature>
<keyword evidence="4" id="KW-1185">Reference proteome</keyword>
<dbReference type="PANTHER" id="PTHR46108">
    <property type="entry name" value="BLUE CHEESE"/>
    <property type="match status" value="1"/>
</dbReference>
<dbReference type="Proteomes" id="UP001150062">
    <property type="component" value="Unassembled WGS sequence"/>
</dbReference>
<dbReference type="Gene3D" id="2.60.120.200">
    <property type="match status" value="1"/>
</dbReference>
<dbReference type="EMBL" id="JAOAOG010000092">
    <property type="protein sequence ID" value="KAJ6249763.1"/>
    <property type="molecule type" value="Genomic_DNA"/>
</dbReference>
<evidence type="ECO:0000313" key="3">
    <source>
        <dbReference type="EMBL" id="KAJ6249763.1"/>
    </source>
</evidence>
<sequence>MFFNDIHNFFSLFGKSNKGNNNLLYKCLYNLINLNLNPNHYFIFNSSNQRKPSIKINKITYNLKNGTSYSLWFKFNDFRQIPIKEKENKHNDNFKNNSNHNNDDKNNNNDKLNKNNNNDSNENKNKNSTDKNNNSTNKTNYNAKIHLFSKNLENEKRIFSLYLINNKLNYYCNEKNNYCFNKFQFNNNNWYHILIHENFVKNELNSLTLFVNGELIEKIKVQNNNLNYQDLNNFKFHFGYLNFQRGKETTNNITWFLSNFYFFNTELTKEIILQIYLLGNNYYGSFNNLEKKNLLYYLKLNNLNIKNFYLKLTKFQIDFKKNDFKKINLIFNQTTENLKQISKSKLILGLSPLNNQNISISNRNKKIEIQFKDLKIYQKTGFKDQLLKNDYFIYFLTLIDNCNNSLNFLYLLKTLFYLINDNSNNNDNNHSNNKYLENNQFNLIQLLNYFLKIKSNLINKEIINVLFQFLGMDQTEIRYSLFLKINFLNEIILDREIWKNLNENLQELIYQNLIYFIQFNYWAEINYNELTKVDFLKKLLLIFREKNLNIKFVLKILNIINCILNSKTLFNEKTDLILLVEMTTYLINLKKTKRQTDEFNKNEKYNFFQVKPNKDIHLLSEEGLNSKNPMIIKIINSLLILIHKIIDKKFPINFFQLFNNDLIANLLNNNLHHTTTTNILNIICYLIKNKNINNNNNLNLDININKNKNNNVINQKNYHFFYLLNNHLMNCDYQMDIFITLFRLLFQKTIDPYSKIHLKANLLSKFKNELMIKEKINHINLLSFSYIINLLKLTHKKYLFNLINNNFIHNKDKDNDNDNDNTTNEDDDDKKNNNNDNNKNDIDDEEENNKQMIDLTKWEICFKEIYRNFYHNF</sequence>
<dbReference type="InterPro" id="IPR013320">
    <property type="entry name" value="ConA-like_dom_sf"/>
</dbReference>
<comment type="caution">
    <text evidence="3">The sequence shown here is derived from an EMBL/GenBank/DDBJ whole genome shotgun (WGS) entry which is preliminary data.</text>
</comment>
<feature type="region of interest" description="Disordered" evidence="2">
    <location>
        <begin position="86"/>
        <end position="139"/>
    </location>
</feature>
<gene>
    <name evidence="3" type="ORF">M0813_16726</name>
</gene>
<name>A0ABQ8YYW2_9EUKA</name>